<evidence type="ECO:0000256" key="1">
    <source>
        <dbReference type="ARBA" id="ARBA00093462"/>
    </source>
</evidence>
<dbReference type="InterPro" id="IPR006343">
    <property type="entry name" value="DnaB/C_C"/>
</dbReference>
<evidence type="ECO:0000259" key="3">
    <source>
        <dbReference type="Pfam" id="PF07261"/>
    </source>
</evidence>
<feature type="domain" description="DnaB/C C-terminal" evidence="3">
    <location>
        <begin position="318"/>
        <end position="384"/>
    </location>
</feature>
<dbReference type="RefSeq" id="WP_041120944.1">
    <property type="nucleotide sequence ID" value="NZ_JXRQ01000008.1"/>
</dbReference>
<dbReference type="OrthoDB" id="2082007at2"/>
<dbReference type="PATRIC" id="fig|135826.4.peg.242"/>
<dbReference type="Proteomes" id="UP000031950">
    <property type="component" value="Unassembled WGS sequence"/>
</dbReference>
<dbReference type="InterPro" id="IPR058660">
    <property type="entry name" value="WHD_DnaB"/>
</dbReference>
<feature type="domain" description="Replicative helicase loading/DNA remodeling protein DnaB N-terminal winged helix" evidence="4">
    <location>
        <begin position="10"/>
        <end position="204"/>
    </location>
</feature>
<gene>
    <name evidence="5" type="ORF">KP77_02390</name>
</gene>
<reference evidence="5 6" key="1">
    <citation type="submission" date="2015-01" db="EMBL/GenBank/DDBJ databases">
        <title>Genome sequence of Jeotgalibacillus alimentarius.</title>
        <authorList>
            <person name="Goh K.M."/>
            <person name="Chan K.-G."/>
            <person name="Yaakop A.S."/>
            <person name="Ee R."/>
            <person name="Gan H.M."/>
            <person name="Chan C.S."/>
        </authorList>
    </citation>
    <scope>NUCLEOTIDE SEQUENCE [LARGE SCALE GENOMIC DNA]</scope>
    <source>
        <strain evidence="5 6">YKJ-13</strain>
    </source>
</reference>
<dbReference type="Pfam" id="PF07261">
    <property type="entry name" value="DnaB_2"/>
    <property type="match status" value="1"/>
</dbReference>
<evidence type="ECO:0000256" key="2">
    <source>
        <dbReference type="SAM" id="MobiDB-lite"/>
    </source>
</evidence>
<organism evidence="5 6">
    <name type="scientific">Jeotgalibacillus alimentarius</name>
    <dbReference type="NCBI Taxonomy" id="135826"/>
    <lineage>
        <taxon>Bacteria</taxon>
        <taxon>Bacillati</taxon>
        <taxon>Bacillota</taxon>
        <taxon>Bacilli</taxon>
        <taxon>Bacillales</taxon>
        <taxon>Caryophanaceae</taxon>
        <taxon>Jeotgalibacillus</taxon>
    </lineage>
</organism>
<comment type="similarity">
    <text evidence="1">Belongs to the DnaB/DnaD family.</text>
</comment>
<comment type="caution">
    <text evidence="5">The sequence shown here is derived from an EMBL/GenBank/DDBJ whole genome shotgun (WGS) entry which is preliminary data.</text>
</comment>
<accession>A0A0C2WB23</accession>
<dbReference type="EMBL" id="JXRQ01000008">
    <property type="protein sequence ID" value="KIL53263.1"/>
    <property type="molecule type" value="Genomic_DNA"/>
</dbReference>
<name>A0A0C2WB23_9BACL</name>
<dbReference type="STRING" id="135826.KP77_02390"/>
<dbReference type="AlphaFoldDB" id="A0A0C2WB23"/>
<keyword evidence="6" id="KW-1185">Reference proteome</keyword>
<sequence length="454" mass="52339">MTGLWKEILPSDEYIIQLNGQLSENDRELLSFLYQPLLGADAISLYNIMWLEVERYTLESHARSHKNLMDLLGVPLERIFQARIRLEGMGLLKTYLKTGETKSYAYQLQPPLSAKAFFEDPMLSVFLYRQIGAGQFQRLKKRFIVSYEKLTDYEEVTRSFQDVFYSDANISPHMPDKIEDGQSLTFKADSEGVRTDFQAFDFHALFAGLSEAMVPRKALTYDVKQLIVKLSLLYGLSEQEMKNPILSSVTEEDKIDMEALRKACRDSYQLKSKSALPALKHYAQKAEPVQNLPGSEDQTLQYLKNNSPVQVLIDASKGVKPSNAELELIDHLIHEKKLPDEVINVLIQFVLLRTNMKLTKGFTEQIASQWVRIGLKTAEEAMAEAKKEHKNYLTWKKSGGKQSAKKERTIRKEKLPEWFQSSDDADEAEDPEFLKERERYLKEREMNKRKAGEE</sequence>
<evidence type="ECO:0000313" key="6">
    <source>
        <dbReference type="Proteomes" id="UP000031950"/>
    </source>
</evidence>
<dbReference type="Pfam" id="PF25888">
    <property type="entry name" value="WHD_DnaB"/>
    <property type="match status" value="1"/>
</dbReference>
<feature type="region of interest" description="Disordered" evidence="2">
    <location>
        <begin position="415"/>
        <end position="434"/>
    </location>
</feature>
<evidence type="ECO:0000259" key="4">
    <source>
        <dbReference type="Pfam" id="PF25888"/>
    </source>
</evidence>
<proteinExistence type="inferred from homology"/>
<evidence type="ECO:0000313" key="5">
    <source>
        <dbReference type="EMBL" id="KIL53263.1"/>
    </source>
</evidence>
<protein>
    <submittedName>
        <fullName evidence="5">Uncharacterized protein</fullName>
    </submittedName>
</protein>